<dbReference type="Pfam" id="PF25106">
    <property type="entry name" value="VWA_4"/>
    <property type="match status" value="1"/>
</dbReference>
<gene>
    <name evidence="8" type="primary">VWA7</name>
</gene>
<evidence type="ECO:0000259" key="7">
    <source>
        <dbReference type="Pfam" id="PF25107"/>
    </source>
</evidence>
<dbReference type="Pfam" id="PF25107">
    <property type="entry name" value="VWA7_N"/>
    <property type="match status" value="1"/>
</dbReference>
<feature type="domain" description="Hemicentin-1-like von Willebrand factor A" evidence="6">
    <location>
        <begin position="275"/>
        <end position="446"/>
    </location>
</feature>
<feature type="domain" description="Hemicentin/VWA7 galactose-binding" evidence="5">
    <location>
        <begin position="500"/>
        <end position="557"/>
    </location>
</feature>
<feature type="domain" description="VWA7 N-terminal" evidence="7">
    <location>
        <begin position="70"/>
        <end position="271"/>
    </location>
</feature>
<proteinExistence type="predicted"/>
<evidence type="ECO:0000256" key="2">
    <source>
        <dbReference type="ARBA" id="ARBA00022525"/>
    </source>
</evidence>
<organism evidence="8 9">
    <name type="scientific">Esox lucius</name>
    <name type="common">Northern pike</name>
    <dbReference type="NCBI Taxonomy" id="8010"/>
    <lineage>
        <taxon>Eukaryota</taxon>
        <taxon>Metazoa</taxon>
        <taxon>Chordata</taxon>
        <taxon>Craniata</taxon>
        <taxon>Vertebrata</taxon>
        <taxon>Euteleostomi</taxon>
        <taxon>Actinopterygii</taxon>
        <taxon>Neopterygii</taxon>
        <taxon>Teleostei</taxon>
        <taxon>Protacanthopterygii</taxon>
        <taxon>Esociformes</taxon>
        <taxon>Esocidae</taxon>
        <taxon>Esox</taxon>
    </lineage>
</organism>
<dbReference type="InterPro" id="IPR056862">
    <property type="entry name" value="VWA7_N"/>
</dbReference>
<reference evidence="8 9" key="1">
    <citation type="submission" date="2020-02" db="EMBL/GenBank/DDBJ databases">
        <title>Esox lucius (northern pike) genome, fEsoLuc1, primary haplotype.</title>
        <authorList>
            <person name="Myers G."/>
            <person name="Karagic N."/>
            <person name="Meyer A."/>
            <person name="Pippel M."/>
            <person name="Reichard M."/>
            <person name="Winkler S."/>
            <person name="Tracey A."/>
            <person name="Sims Y."/>
            <person name="Howe K."/>
            <person name="Rhie A."/>
            <person name="Formenti G."/>
            <person name="Durbin R."/>
            <person name="Fedrigo O."/>
            <person name="Jarvis E.D."/>
        </authorList>
    </citation>
    <scope>NUCLEOTIDE SEQUENCE [LARGE SCALE GENOMIC DNA]</scope>
</reference>
<dbReference type="Ensembl" id="ENSELUT00000106266.1">
    <property type="protein sequence ID" value="ENSELUP00000084953.1"/>
    <property type="gene ID" value="ENSELUG00000013253.3"/>
</dbReference>
<dbReference type="PANTHER" id="PTHR14905:SF23">
    <property type="entry name" value="VON WILLEBRAND FACTOR A DOMAIN-CONTAINING PROTEIN 7 ISOFORM X1"/>
    <property type="match status" value="1"/>
</dbReference>
<evidence type="ECO:0000259" key="5">
    <source>
        <dbReference type="Pfam" id="PF23560"/>
    </source>
</evidence>
<keyword evidence="3" id="KW-0732">Signal</keyword>
<dbReference type="SUPFAM" id="SSF53300">
    <property type="entry name" value="vWA-like"/>
    <property type="match status" value="1"/>
</dbReference>
<protein>
    <recommendedName>
        <fullName evidence="10">von Willebrand factor A domain containing 7</fullName>
    </recommendedName>
</protein>
<dbReference type="GO" id="GO:0005576">
    <property type="term" value="C:extracellular region"/>
    <property type="evidence" value="ECO:0007669"/>
    <property type="project" value="UniProtKB-SubCell"/>
</dbReference>
<dbReference type="InterPro" id="IPR056861">
    <property type="entry name" value="HMCN1-like_VWA"/>
</dbReference>
<reference evidence="8" key="3">
    <citation type="submission" date="2025-09" db="UniProtKB">
        <authorList>
            <consortium name="Ensembl"/>
        </authorList>
    </citation>
    <scope>IDENTIFICATION</scope>
</reference>
<accession>A0AAY5K7G4</accession>
<comment type="subcellular location">
    <subcellularLocation>
        <location evidence="1">Secreted</location>
    </subcellularLocation>
</comment>
<dbReference type="Pfam" id="PF23560">
    <property type="entry name" value="GBD_Hemicentin"/>
    <property type="match status" value="1"/>
</dbReference>
<keyword evidence="2" id="KW-0964">Secreted</keyword>
<dbReference type="AlphaFoldDB" id="A0AAY5K7G4"/>
<keyword evidence="9" id="KW-1185">Reference proteome</keyword>
<dbReference type="InterPro" id="IPR052577">
    <property type="entry name" value="VWA7"/>
</dbReference>
<evidence type="ECO:0000259" key="6">
    <source>
        <dbReference type="Pfam" id="PF25106"/>
    </source>
</evidence>
<name>A0AAY5K7G4_ESOLU</name>
<evidence type="ECO:0000256" key="1">
    <source>
        <dbReference type="ARBA" id="ARBA00004613"/>
    </source>
</evidence>
<dbReference type="Gene3D" id="3.40.50.410">
    <property type="entry name" value="von Willebrand factor, type A domain"/>
    <property type="match status" value="1"/>
</dbReference>
<dbReference type="InterPro" id="IPR036465">
    <property type="entry name" value="vWFA_dom_sf"/>
</dbReference>
<reference evidence="8" key="2">
    <citation type="submission" date="2025-08" db="UniProtKB">
        <authorList>
            <consortium name="Ensembl"/>
        </authorList>
    </citation>
    <scope>IDENTIFICATION</scope>
</reference>
<sequence length="573" mass="63641">KPKQQIPILVRIKGLWVILCLVLALPGCKAFLPNFWSRVLTLSWDSYTHQYITEQAVLNVTLETLSMTNTQGQAGLGRGFWRAVGEVVQSNVAMDFLSSTRSDPIYHFDSERMEEAIAMLREFWDQTLLSARAKDYQGARHSLGQLLHSLQDFYSHSNWVETGQQSLYLHLLQPGQPAFPVATGGVTTHSRLSQQHPLLLTTGYFGTYPPKPKGKCSHGGVLDFSRNQGATGGINKDSTSPLFSPHHYLHAEAAHLATMATLNVLRDLRDDQPPALVFVMDTTGSMFEEITAARLRAFSIIQARANTPEQPGTFLMVPFHDPGVGPVYETDQPEEFMGYMENLMALGGGDEPEMCLTAILLALTHSPPLSEIFVFTDASPKDAHLYNAVLALTMEKQCKVNFLLTKDPSYELRGRRKRREALSPDRFSLYSSLSSVSGGLTVFTTNSDIQRVSAIIEDNTAADKVAQHQNTEYSRDYTVLCVHVCGNFCLYCILFCLPYSLSSLAGHSQSLLSQQGPLAELEQFQGLYRIRLLSSIEPGLWHLHTIAQGPVTFNAIGTIFCHCTPHSVCSHRN</sequence>
<evidence type="ECO:0000313" key="8">
    <source>
        <dbReference type="Ensembl" id="ENSELUP00000084953.1"/>
    </source>
</evidence>
<dbReference type="InterPro" id="IPR056475">
    <property type="entry name" value="GBD_Hemicentin/VWA7"/>
</dbReference>
<dbReference type="PANTHER" id="PTHR14905">
    <property type="entry name" value="NG37"/>
    <property type="match status" value="1"/>
</dbReference>
<evidence type="ECO:0000256" key="4">
    <source>
        <dbReference type="ARBA" id="ARBA00023180"/>
    </source>
</evidence>
<dbReference type="Proteomes" id="UP000265140">
    <property type="component" value="Chromosome 1"/>
</dbReference>
<evidence type="ECO:0000256" key="3">
    <source>
        <dbReference type="ARBA" id="ARBA00022729"/>
    </source>
</evidence>
<dbReference type="GeneTree" id="ENSGT00390000011517"/>
<evidence type="ECO:0000313" key="9">
    <source>
        <dbReference type="Proteomes" id="UP000265140"/>
    </source>
</evidence>
<keyword evidence="4" id="KW-0325">Glycoprotein</keyword>
<evidence type="ECO:0008006" key="10">
    <source>
        <dbReference type="Google" id="ProtNLM"/>
    </source>
</evidence>